<dbReference type="RefSeq" id="WP_160719777.1">
    <property type="nucleotide sequence ID" value="NZ_SUMG01000004.1"/>
</dbReference>
<keyword evidence="3" id="KW-1185">Reference proteome</keyword>
<dbReference type="PANTHER" id="PTHR33408:SF2">
    <property type="entry name" value="TRANSPOSASE DDE DOMAIN-CONTAINING PROTEIN"/>
    <property type="match status" value="1"/>
</dbReference>
<evidence type="ECO:0000313" key="2">
    <source>
        <dbReference type="EMBL" id="NBG87865.1"/>
    </source>
</evidence>
<dbReference type="Proteomes" id="UP000449710">
    <property type="component" value="Unassembled WGS sequence"/>
</dbReference>
<name>A0AA43XJ90_9CLOT</name>
<dbReference type="EMBL" id="SUMG01000004">
    <property type="protein sequence ID" value="NBG87865.1"/>
    <property type="molecule type" value="Genomic_DNA"/>
</dbReference>
<accession>A0AA43XJ90</accession>
<dbReference type="Pfam" id="PF05598">
    <property type="entry name" value="DUF772"/>
    <property type="match status" value="1"/>
</dbReference>
<gene>
    <name evidence="2" type="ORF">ISALK_05065</name>
</gene>
<dbReference type="AlphaFoldDB" id="A0AA43XJ90"/>
<reference evidence="2 3" key="1">
    <citation type="submission" date="2019-04" db="EMBL/GenBank/DDBJ databases">
        <title>Isachenkonia alkalipeptolytica gen. nov. sp. nov. a new anaerobic, alkiliphilic organothrophic bacterium capable to reduce synthesized ferrihydrite isolated from a soda lake.</title>
        <authorList>
            <person name="Toshchakov S.V."/>
            <person name="Zavarzina D.G."/>
            <person name="Zhilina T.N."/>
            <person name="Kostrikina N.A."/>
            <person name="Kublanov I.V."/>
        </authorList>
    </citation>
    <scope>NUCLEOTIDE SEQUENCE [LARGE SCALE GENOMIC DNA]</scope>
    <source>
        <strain evidence="2 3">Z-1701</strain>
    </source>
</reference>
<evidence type="ECO:0000259" key="1">
    <source>
        <dbReference type="Pfam" id="PF05598"/>
    </source>
</evidence>
<evidence type="ECO:0000313" key="3">
    <source>
        <dbReference type="Proteomes" id="UP000449710"/>
    </source>
</evidence>
<proteinExistence type="predicted"/>
<organism evidence="2 3">
    <name type="scientific">Isachenkonia alkalipeptolytica</name>
    <dbReference type="NCBI Taxonomy" id="2565777"/>
    <lineage>
        <taxon>Bacteria</taxon>
        <taxon>Bacillati</taxon>
        <taxon>Bacillota</taxon>
        <taxon>Clostridia</taxon>
        <taxon>Eubacteriales</taxon>
        <taxon>Clostridiaceae</taxon>
        <taxon>Isachenkonia</taxon>
    </lineage>
</organism>
<dbReference type="InterPro" id="IPR008490">
    <property type="entry name" value="Transposase_InsH_N"/>
</dbReference>
<comment type="caution">
    <text evidence="2">The sequence shown here is derived from an EMBL/GenBank/DDBJ whole genome shotgun (WGS) entry which is preliminary data.</text>
</comment>
<dbReference type="PANTHER" id="PTHR33408">
    <property type="entry name" value="TRANSPOSASE"/>
    <property type="match status" value="1"/>
</dbReference>
<protein>
    <submittedName>
        <fullName evidence="2">Transposase</fullName>
    </submittedName>
</protein>
<feature type="domain" description="Transposase InsH N-terminal" evidence="1">
    <location>
        <begin position="20"/>
        <end position="112"/>
    </location>
</feature>
<sequence>MSRYIQGEHKDQVSLLPMTLNEMIAEDHPVRVIDAFVDTLDMQRLGFRYGVTKEVGRKPFDPRHLLKLFLYGYLNGIRTTRKLEREAHRNIEVMLLLDQLKPDDRTISNFRQHNPEALKNIFKEFSLLCNELGLYGKQIIAVDGSKFRASNSRQKSFTKRKVQKMLKHYEDSASKYLALLEAGDKELIRYLKAKKHGLSCFLNEIFNFNIKNKLIFEF</sequence>